<comment type="similarity">
    <text evidence="6">Belongs to the Vsr family.</text>
</comment>
<evidence type="ECO:0000256" key="4">
    <source>
        <dbReference type="ARBA" id="ARBA00022801"/>
    </source>
</evidence>
<dbReference type="SUPFAM" id="SSF52980">
    <property type="entry name" value="Restriction endonuclease-like"/>
    <property type="match status" value="1"/>
</dbReference>
<keyword evidence="1" id="KW-0540">Nuclease</keyword>
<evidence type="ECO:0000256" key="6">
    <source>
        <dbReference type="ARBA" id="ARBA00029466"/>
    </source>
</evidence>
<keyword evidence="2 8" id="KW-0255">Endonuclease</keyword>
<feature type="region of interest" description="Disordered" evidence="7">
    <location>
        <begin position="136"/>
        <end position="161"/>
    </location>
</feature>
<dbReference type="GO" id="GO:0004519">
    <property type="term" value="F:endonuclease activity"/>
    <property type="evidence" value="ECO:0007669"/>
    <property type="project" value="UniProtKB-KW"/>
</dbReference>
<evidence type="ECO:0000313" key="9">
    <source>
        <dbReference type="Proteomes" id="UP001589613"/>
    </source>
</evidence>
<dbReference type="RefSeq" id="WP_272949585.1">
    <property type="nucleotide sequence ID" value="NZ_JBHMAX010000005.1"/>
</dbReference>
<keyword evidence="9" id="KW-1185">Reference proteome</keyword>
<dbReference type="InterPro" id="IPR011335">
    <property type="entry name" value="Restrct_endonuc-II-like"/>
</dbReference>
<evidence type="ECO:0000256" key="3">
    <source>
        <dbReference type="ARBA" id="ARBA00022763"/>
    </source>
</evidence>
<dbReference type="Pfam" id="PF03852">
    <property type="entry name" value="Vsr"/>
    <property type="match status" value="1"/>
</dbReference>
<keyword evidence="5" id="KW-0234">DNA repair</keyword>
<proteinExistence type="inferred from homology"/>
<evidence type="ECO:0000256" key="7">
    <source>
        <dbReference type="SAM" id="MobiDB-lite"/>
    </source>
</evidence>
<dbReference type="InterPro" id="IPR004603">
    <property type="entry name" value="DNA_mismatch_endonuc_vsr"/>
</dbReference>
<evidence type="ECO:0000256" key="5">
    <source>
        <dbReference type="ARBA" id="ARBA00023204"/>
    </source>
</evidence>
<evidence type="ECO:0000256" key="1">
    <source>
        <dbReference type="ARBA" id="ARBA00022722"/>
    </source>
</evidence>
<dbReference type="NCBIfam" id="TIGR00632">
    <property type="entry name" value="vsr"/>
    <property type="match status" value="1"/>
</dbReference>
<comment type="caution">
    <text evidence="8">The sequence shown here is derived from an EMBL/GenBank/DDBJ whole genome shotgun (WGS) entry which is preliminary data.</text>
</comment>
<dbReference type="CDD" id="cd00221">
    <property type="entry name" value="Vsr"/>
    <property type="match status" value="1"/>
</dbReference>
<accession>A0ABV5UZ91</accession>
<protein>
    <submittedName>
        <fullName evidence="8">Very short patch repair endonuclease</fullName>
    </submittedName>
</protein>
<gene>
    <name evidence="8" type="ORF">ACFFN0_02235</name>
</gene>
<evidence type="ECO:0000313" key="8">
    <source>
        <dbReference type="EMBL" id="MFB9730857.1"/>
    </source>
</evidence>
<dbReference type="EMBL" id="JBHMAX010000005">
    <property type="protein sequence ID" value="MFB9730857.1"/>
    <property type="molecule type" value="Genomic_DNA"/>
</dbReference>
<feature type="region of interest" description="Disordered" evidence="7">
    <location>
        <begin position="1"/>
        <end position="27"/>
    </location>
</feature>
<evidence type="ECO:0000256" key="2">
    <source>
        <dbReference type="ARBA" id="ARBA00022759"/>
    </source>
</evidence>
<organism evidence="8 9">
    <name type="scientific">Ornithinimicrobium kibberense</name>
    <dbReference type="NCBI Taxonomy" id="282060"/>
    <lineage>
        <taxon>Bacteria</taxon>
        <taxon>Bacillati</taxon>
        <taxon>Actinomycetota</taxon>
        <taxon>Actinomycetes</taxon>
        <taxon>Micrococcales</taxon>
        <taxon>Ornithinimicrobiaceae</taxon>
        <taxon>Ornithinimicrobium</taxon>
    </lineage>
</organism>
<keyword evidence="3" id="KW-0227">DNA damage</keyword>
<name>A0ABV5UZ91_9MICO</name>
<reference evidence="8 9" key="1">
    <citation type="submission" date="2024-09" db="EMBL/GenBank/DDBJ databases">
        <authorList>
            <person name="Sun Q."/>
            <person name="Mori K."/>
        </authorList>
    </citation>
    <scope>NUCLEOTIDE SEQUENCE [LARGE SCALE GENOMIC DNA]</scope>
    <source>
        <strain evidence="8 9">JCM 12763</strain>
    </source>
</reference>
<keyword evidence="4" id="KW-0378">Hydrolase</keyword>
<dbReference type="Proteomes" id="UP001589613">
    <property type="component" value="Unassembled WGS sequence"/>
</dbReference>
<sequence length="161" mass="17815">MGVPPHPGASSAQVSARMSRAPRRETAPELALRRALHAARHRFRVVYPVPGNRRRTVDIAFTRARLAVFVDGCFWHSCPEHGTRPRANEAWWAGKLEANRSRDADTDRLLREAGWSVVRIWEHEDVPAAVAKVEDALDLSRGRRPPRAATPPGDAPGASPP</sequence>
<feature type="compositionally biased region" description="Low complexity" evidence="7">
    <location>
        <begin position="150"/>
        <end position="161"/>
    </location>
</feature>
<dbReference type="Gene3D" id="3.40.960.10">
    <property type="entry name" value="VSR Endonuclease"/>
    <property type="match status" value="1"/>
</dbReference>